<comment type="caution">
    <text evidence="2">The sequence shown here is derived from an EMBL/GenBank/DDBJ whole genome shotgun (WGS) entry which is preliminary data.</text>
</comment>
<gene>
    <name evidence="2" type="ORF">SDC9_161641</name>
</gene>
<name>A0A645FIR6_9ZZZZ</name>
<dbReference type="AlphaFoldDB" id="A0A645FIR6"/>
<protein>
    <submittedName>
        <fullName evidence="2">Uncharacterized protein</fullName>
    </submittedName>
</protein>
<dbReference type="EMBL" id="VSSQ01060916">
    <property type="protein sequence ID" value="MPN14315.1"/>
    <property type="molecule type" value="Genomic_DNA"/>
</dbReference>
<evidence type="ECO:0000256" key="1">
    <source>
        <dbReference type="SAM" id="MobiDB-lite"/>
    </source>
</evidence>
<feature type="region of interest" description="Disordered" evidence="1">
    <location>
        <begin position="1"/>
        <end position="20"/>
    </location>
</feature>
<proteinExistence type="predicted"/>
<sequence>MEQKRRRRTTRDLYKTGEDIDMLKENEYDRKKDNKTPICDTHEDGA</sequence>
<organism evidence="2">
    <name type="scientific">bioreactor metagenome</name>
    <dbReference type="NCBI Taxonomy" id="1076179"/>
    <lineage>
        <taxon>unclassified sequences</taxon>
        <taxon>metagenomes</taxon>
        <taxon>ecological metagenomes</taxon>
    </lineage>
</organism>
<accession>A0A645FIR6</accession>
<reference evidence="2" key="1">
    <citation type="submission" date="2019-08" db="EMBL/GenBank/DDBJ databases">
        <authorList>
            <person name="Kucharzyk K."/>
            <person name="Murdoch R.W."/>
            <person name="Higgins S."/>
            <person name="Loffler F."/>
        </authorList>
    </citation>
    <scope>NUCLEOTIDE SEQUENCE</scope>
</reference>
<feature type="region of interest" description="Disordered" evidence="1">
    <location>
        <begin position="25"/>
        <end position="46"/>
    </location>
</feature>
<evidence type="ECO:0000313" key="2">
    <source>
        <dbReference type="EMBL" id="MPN14315.1"/>
    </source>
</evidence>
<feature type="compositionally biased region" description="Basic and acidic residues" evidence="1">
    <location>
        <begin position="10"/>
        <end position="20"/>
    </location>
</feature>